<organism evidence="3 4">
    <name type="scientific">Talaromyces stipitatus (strain ATCC 10500 / CBS 375.48 / QM 6759 / NRRL 1006)</name>
    <name type="common">Penicillium stipitatum</name>
    <dbReference type="NCBI Taxonomy" id="441959"/>
    <lineage>
        <taxon>Eukaryota</taxon>
        <taxon>Fungi</taxon>
        <taxon>Dikarya</taxon>
        <taxon>Ascomycota</taxon>
        <taxon>Pezizomycotina</taxon>
        <taxon>Eurotiomycetes</taxon>
        <taxon>Eurotiomycetidae</taxon>
        <taxon>Eurotiales</taxon>
        <taxon>Trichocomaceae</taxon>
        <taxon>Talaromyces</taxon>
        <taxon>Talaromyces sect. Talaromyces</taxon>
    </lineage>
</organism>
<dbReference type="PANTHER" id="PTHR28072:SF1">
    <property type="entry name" value="CRUCIFORM CUTTING ENDONUCLEASE 1, MITOCHONDRIAL-RELATED"/>
    <property type="match status" value="1"/>
</dbReference>
<dbReference type="InParanoid" id="B8LTW8"/>
<evidence type="ECO:0000313" key="3">
    <source>
        <dbReference type="EMBL" id="EED23798.1"/>
    </source>
</evidence>
<dbReference type="OMA" id="GITWLEW"/>
<dbReference type="InterPro" id="IPR012337">
    <property type="entry name" value="RNaseH-like_sf"/>
</dbReference>
<dbReference type="Proteomes" id="UP000001745">
    <property type="component" value="Unassembled WGS sequence"/>
</dbReference>
<dbReference type="GO" id="GO:0004520">
    <property type="term" value="F:DNA endonuclease activity"/>
    <property type="evidence" value="ECO:0007669"/>
    <property type="project" value="TreeGrafter"/>
</dbReference>
<dbReference type="EMBL" id="EQ962652">
    <property type="protein sequence ID" value="EED23798.1"/>
    <property type="molecule type" value="Genomic_DNA"/>
</dbReference>
<accession>B8LTW8</accession>
<dbReference type="RefSeq" id="XP_002341185.1">
    <property type="nucleotide sequence ID" value="XM_002341144.1"/>
</dbReference>
<feature type="compositionally biased region" description="Basic and acidic residues" evidence="1">
    <location>
        <begin position="61"/>
        <end position="72"/>
    </location>
</feature>
<reference evidence="4" key="1">
    <citation type="journal article" date="2015" name="Genome Announc.">
        <title>Genome sequence of the AIDS-associated pathogen Penicillium marneffei (ATCC18224) and its near taxonomic relative Talaromyces stipitatus (ATCC10500).</title>
        <authorList>
            <person name="Nierman W.C."/>
            <person name="Fedorova-Abrams N.D."/>
            <person name="Andrianopoulos A."/>
        </authorList>
    </citation>
    <scope>NUCLEOTIDE SEQUENCE [LARGE SCALE GENOMIC DNA]</scope>
    <source>
        <strain evidence="4">ATCC 10500 / CBS 375.48 / QM 6759 / NRRL 1006</strain>
    </source>
</reference>
<dbReference type="PhylomeDB" id="B8LTW8"/>
<feature type="region of interest" description="Disordered" evidence="1">
    <location>
        <begin position="61"/>
        <end position="82"/>
    </location>
</feature>
<dbReference type="OrthoDB" id="5552842at2759"/>
<dbReference type="Gene3D" id="3.30.420.10">
    <property type="entry name" value="Ribonuclease H-like superfamily/Ribonuclease H"/>
    <property type="match status" value="1"/>
</dbReference>
<dbReference type="InterPro" id="IPR015242">
    <property type="entry name" value="Ydc2_cat"/>
</dbReference>
<dbReference type="AlphaFoldDB" id="B8LTW8"/>
<evidence type="ECO:0000313" key="4">
    <source>
        <dbReference type="Proteomes" id="UP000001745"/>
    </source>
</evidence>
<dbReference type="eggNOG" id="ENOG502S4DK">
    <property type="taxonomic scope" value="Eukaryota"/>
</dbReference>
<dbReference type="InterPro" id="IPR036397">
    <property type="entry name" value="RNaseH_sf"/>
</dbReference>
<evidence type="ECO:0000259" key="2">
    <source>
        <dbReference type="PROSITE" id="PS50800"/>
    </source>
</evidence>
<dbReference type="Pfam" id="PF09159">
    <property type="entry name" value="Ydc2-catalyt"/>
    <property type="match status" value="1"/>
</dbReference>
<dbReference type="InterPro" id="IPR036361">
    <property type="entry name" value="SAP_dom_sf"/>
</dbReference>
<dbReference type="GO" id="GO:0005739">
    <property type="term" value="C:mitochondrion"/>
    <property type="evidence" value="ECO:0007669"/>
    <property type="project" value="TreeGrafter"/>
</dbReference>
<dbReference type="CDD" id="cd16963">
    <property type="entry name" value="CCE1"/>
    <property type="match status" value="1"/>
</dbReference>
<dbReference type="PROSITE" id="PS50800">
    <property type="entry name" value="SAP"/>
    <property type="match status" value="1"/>
</dbReference>
<dbReference type="HOGENOM" id="CLU_042191_0_0_1"/>
<gene>
    <name evidence="3" type="ORF">TSTA_071940</name>
</gene>
<dbReference type="GO" id="GO:0000402">
    <property type="term" value="F:crossed form four-way junction DNA binding"/>
    <property type="evidence" value="ECO:0007669"/>
    <property type="project" value="TreeGrafter"/>
</dbReference>
<dbReference type="GO" id="GO:0070336">
    <property type="term" value="F:flap-structured DNA binding"/>
    <property type="evidence" value="ECO:0007669"/>
    <property type="project" value="TreeGrafter"/>
</dbReference>
<protein>
    <recommendedName>
        <fullName evidence="2">SAP domain-containing protein</fullName>
    </recommendedName>
</protein>
<dbReference type="SUPFAM" id="SSF68906">
    <property type="entry name" value="SAP domain"/>
    <property type="match status" value="1"/>
</dbReference>
<dbReference type="VEuPathDB" id="FungiDB:TSTA_071940"/>
<name>B8LTW8_TALSN</name>
<dbReference type="GeneID" id="8103909"/>
<dbReference type="SMART" id="SM00513">
    <property type="entry name" value="SAP"/>
    <property type="match status" value="1"/>
</dbReference>
<keyword evidence="4" id="KW-1185">Reference proteome</keyword>
<dbReference type="PANTHER" id="PTHR28072">
    <property type="entry name" value="CRUCIFORM CUTTING ENDONUCLEASE 1, MITOCHONDRIAL-RELATED"/>
    <property type="match status" value="1"/>
</dbReference>
<feature type="domain" description="SAP" evidence="2">
    <location>
        <begin position="20"/>
        <end position="54"/>
    </location>
</feature>
<dbReference type="STRING" id="441959.B8LTW8"/>
<evidence type="ECO:0000256" key="1">
    <source>
        <dbReference type="SAM" id="MobiDB-lite"/>
    </source>
</evidence>
<dbReference type="InterPro" id="IPR039197">
    <property type="entry name" value="Mrs1/Cce1"/>
</dbReference>
<proteinExistence type="predicted"/>
<sequence>MRLALPNLSKLPSTGVETYLTSLKATQLKNLARETGIPSSGRKDELRHRISEELLTSILLHENKNHSTSEHKSKTKERKKSGKELSILSIDMGIQNLAFAHLIVRPLGEHAPGTGAGVDRGLIMLNAWHRINVQELRSCAPATQTTDTEIRNDEIEEESIPQTETTTNKNFEPDSLSYNAYVLLSSLLQAYKPTHILIERQRFRSGGQSAVLEWSLRVGVFEGMLHAVLCTMREVSRLLHDTHSDIYGLDGVVDGLKVYAISPARIKQFWDEGKSESLLDNEEEGRKGKGQNQRGVKTFKMDIVGDLLSASTKTGKSLSCWDLAVNTDKGEKGLGVSDVVDAYLRRWDPQAVDSQPTGLKGRKKSMSATTEKAHKIDKMDDLADCLLQGVTWLEWQARRARIVRGEFLIHN</sequence>
<dbReference type="InterPro" id="IPR003034">
    <property type="entry name" value="SAP_dom"/>
</dbReference>
<dbReference type="GO" id="GO:0000403">
    <property type="term" value="F:Y-form DNA binding"/>
    <property type="evidence" value="ECO:0007669"/>
    <property type="project" value="TreeGrafter"/>
</dbReference>
<dbReference type="SUPFAM" id="SSF53098">
    <property type="entry name" value="Ribonuclease H-like"/>
    <property type="match status" value="1"/>
</dbReference>
<dbReference type="FunCoup" id="B8LTW8">
    <property type="interactions" value="19"/>
</dbReference>